<dbReference type="SMART" id="SM00353">
    <property type="entry name" value="HLH"/>
    <property type="match status" value="1"/>
</dbReference>
<gene>
    <name evidence="4" type="primary">LOC111115117</name>
</gene>
<dbReference type="GeneID" id="111115117"/>
<dbReference type="RefSeq" id="XP_022309432.1">
    <property type="nucleotide sequence ID" value="XM_022453724.1"/>
</dbReference>
<organism evidence="3 4">
    <name type="scientific">Crassostrea virginica</name>
    <name type="common">Eastern oyster</name>
    <dbReference type="NCBI Taxonomy" id="6565"/>
    <lineage>
        <taxon>Eukaryota</taxon>
        <taxon>Metazoa</taxon>
        <taxon>Spiralia</taxon>
        <taxon>Lophotrochozoa</taxon>
        <taxon>Mollusca</taxon>
        <taxon>Bivalvia</taxon>
        <taxon>Autobranchia</taxon>
        <taxon>Pteriomorphia</taxon>
        <taxon>Ostreida</taxon>
        <taxon>Ostreoidea</taxon>
        <taxon>Ostreidae</taxon>
        <taxon>Crassostrea</taxon>
    </lineage>
</organism>
<proteinExistence type="predicted"/>
<accession>A0A8B8C1A1</accession>
<evidence type="ECO:0000256" key="1">
    <source>
        <dbReference type="SAM" id="MobiDB-lite"/>
    </source>
</evidence>
<feature type="compositionally biased region" description="Polar residues" evidence="1">
    <location>
        <begin position="87"/>
        <end position="98"/>
    </location>
</feature>
<sequence>MMEFPETDPVVFGDSFYSTLQSLHYNDGSYPMSYEWQQDVDALQHPGVMGDGYLQTDNSWTNNLTSDCGFSDFNQYCATKEAQSIERSFSTSSSQDASKNGKPKRKRKQSVTQRKAANVRERKRMFHLNAAFDDLRKRLPAFNYEKRLSRIETLKLAMTYISFMKDISDGENPENVRLKPIESKSCDIFGQNDSTSEDSLSA</sequence>
<evidence type="ECO:0000313" key="3">
    <source>
        <dbReference type="Proteomes" id="UP000694844"/>
    </source>
</evidence>
<dbReference type="GO" id="GO:0046983">
    <property type="term" value="F:protein dimerization activity"/>
    <property type="evidence" value="ECO:0007669"/>
    <property type="project" value="InterPro"/>
</dbReference>
<protein>
    <submittedName>
        <fullName evidence="4">Pancreas transcription factor 1 subunit alpha-like</fullName>
    </submittedName>
</protein>
<evidence type="ECO:0000313" key="4">
    <source>
        <dbReference type="RefSeq" id="XP_022309432.1"/>
    </source>
</evidence>
<name>A0A8B8C1A1_CRAVI</name>
<dbReference type="AlphaFoldDB" id="A0A8B8C1A1"/>
<dbReference type="PANTHER" id="PTHR23349">
    <property type="entry name" value="BASIC HELIX-LOOP-HELIX TRANSCRIPTION FACTOR, TWIST"/>
    <property type="match status" value="1"/>
</dbReference>
<keyword evidence="3" id="KW-1185">Reference proteome</keyword>
<dbReference type="InterPro" id="IPR036638">
    <property type="entry name" value="HLH_DNA-bd_sf"/>
</dbReference>
<evidence type="ECO:0000259" key="2">
    <source>
        <dbReference type="PROSITE" id="PS50888"/>
    </source>
</evidence>
<dbReference type="CDD" id="cd11415">
    <property type="entry name" value="bHLH_TS_FERD3L_NATO3"/>
    <property type="match status" value="1"/>
</dbReference>
<dbReference type="InterPro" id="IPR011598">
    <property type="entry name" value="bHLH_dom"/>
</dbReference>
<dbReference type="GO" id="GO:0000981">
    <property type="term" value="F:DNA-binding transcription factor activity, RNA polymerase II-specific"/>
    <property type="evidence" value="ECO:0007669"/>
    <property type="project" value="TreeGrafter"/>
</dbReference>
<dbReference type="InterPro" id="IPR050283">
    <property type="entry name" value="E-box_TF_Regulators"/>
</dbReference>
<dbReference type="Proteomes" id="UP000694844">
    <property type="component" value="Chromosome 9"/>
</dbReference>
<dbReference type="PROSITE" id="PS50888">
    <property type="entry name" value="BHLH"/>
    <property type="match status" value="1"/>
</dbReference>
<feature type="region of interest" description="Disordered" evidence="1">
    <location>
        <begin position="87"/>
        <end position="119"/>
    </location>
</feature>
<reference evidence="4" key="1">
    <citation type="submission" date="2025-08" db="UniProtKB">
        <authorList>
            <consortium name="RefSeq"/>
        </authorList>
    </citation>
    <scope>IDENTIFICATION</scope>
    <source>
        <tissue evidence="4">Whole sample</tissue>
    </source>
</reference>
<dbReference type="Gene3D" id="4.10.280.10">
    <property type="entry name" value="Helix-loop-helix DNA-binding domain"/>
    <property type="match status" value="1"/>
</dbReference>
<dbReference type="GO" id="GO:0032502">
    <property type="term" value="P:developmental process"/>
    <property type="evidence" value="ECO:0007669"/>
    <property type="project" value="TreeGrafter"/>
</dbReference>
<dbReference type="GO" id="GO:0000977">
    <property type="term" value="F:RNA polymerase II transcription regulatory region sequence-specific DNA binding"/>
    <property type="evidence" value="ECO:0007669"/>
    <property type="project" value="TreeGrafter"/>
</dbReference>
<dbReference type="KEGG" id="cvn:111115117"/>
<dbReference type="SUPFAM" id="SSF47459">
    <property type="entry name" value="HLH, helix-loop-helix DNA-binding domain"/>
    <property type="match status" value="1"/>
</dbReference>
<dbReference type="PANTHER" id="PTHR23349:SF63">
    <property type="entry name" value="FER3-LIKE PROTEIN"/>
    <property type="match status" value="1"/>
</dbReference>
<feature type="domain" description="BHLH" evidence="2">
    <location>
        <begin position="112"/>
        <end position="164"/>
    </location>
</feature>
<dbReference type="OrthoDB" id="10048995at2759"/>
<dbReference type="Pfam" id="PF00010">
    <property type="entry name" value="HLH"/>
    <property type="match status" value="1"/>
</dbReference>